<keyword evidence="6 11" id="KW-0560">Oxidoreductase</keyword>
<evidence type="ECO:0000256" key="1">
    <source>
        <dbReference type="ARBA" id="ARBA00001935"/>
    </source>
</evidence>
<dbReference type="GO" id="GO:0008131">
    <property type="term" value="F:primary methylamine oxidase activity"/>
    <property type="evidence" value="ECO:0000318"/>
    <property type="project" value="GO_Central"/>
</dbReference>
<feature type="region of interest" description="Disordered" evidence="12">
    <location>
        <begin position="764"/>
        <end position="794"/>
    </location>
</feature>
<evidence type="ECO:0000256" key="2">
    <source>
        <dbReference type="ARBA" id="ARBA00007983"/>
    </source>
</evidence>
<dbReference type="InterPro" id="IPR036460">
    <property type="entry name" value="Cu_amine_oxidase_C_sf"/>
</dbReference>
<organism evidence="15">
    <name type="scientific">Physcomitrium patens</name>
    <name type="common">Spreading-leaved earth moss</name>
    <name type="synonym">Physcomitrella patens</name>
    <dbReference type="NCBI Taxonomy" id="3218"/>
    <lineage>
        <taxon>Eukaryota</taxon>
        <taxon>Viridiplantae</taxon>
        <taxon>Streptophyta</taxon>
        <taxon>Embryophyta</taxon>
        <taxon>Bryophyta</taxon>
        <taxon>Bryophytina</taxon>
        <taxon>Bryopsida</taxon>
        <taxon>Funariidae</taxon>
        <taxon>Funariales</taxon>
        <taxon>Funariaceae</taxon>
        <taxon>Physcomitrium</taxon>
    </lineage>
</organism>
<sequence>MASRTESSKICCYSPASPLEDTESDASSTSSYSESSSSRSTTGGGGLQSQPVSGEEMMEEEIPLKNIQIPRGSLDSAAIVAGSALKGPPVLRSQTAHPLNPLSPTEIAVAIRTVRGAGETPEVRDGMRFVEVVLSEPEKHVVAMADAYFFPPYQPMLFTLKGKSSLYPLRLPHRRARLVVYNKNTNMTSIWVVELSEVHAAARGGHHRGKIISSNIVPDVQPPMDAVEYAECEALVKEHPAAIEAMKRRGIYDMDLVMVDPWCVGYYSEKDSPSRRLARPLIFCRTESDCPLDNGYARPVEGIHVLVDMQKMEVVEVADNNLVPLPAPDPLRNYTAAATRGGVDRSDIKPLHISQPEGPSFRVNGYAVEWQKWNFRIGFTPKEGLVIHTVAYEDGSRGRRSIAHRLSFVEMVVPYGDPKDPHYRKNAFDAGEDGLGKNCHSLKRGCDCLGLIKYFDAHFTNFHGGVETIENCICMHEEDHGVLWKHQDWRTGSAESRRSRRLSVSFFCTVANYEYGFYWHFYQDGKIEAEVKLTGILSLGALNPGENRRHGTVIAPGLYAPVHQHFFVARLNMAVDSNPGAGLNQVVEVNVKVEKPGPSNPHNNAFYAEETLLRSEQEAQRDCNPFSARHWIVRNTRTFNRTGHLTGYKLVPGSNCLPLAGPDAKFLRRAAFLKHNLWVTQYYPDEIFPGGEFPNQNPRVGEGLPTWVKQDRKLEETDIVLWYVFGVTHIPRLEDWPVMPVEHIGFSLVPHGFFNCSPAIDIPPYDSTDENSHKETPMKGSQPEMVPGGLLSKL</sequence>
<dbReference type="Gene3D" id="2.70.98.20">
    <property type="entry name" value="Copper amine oxidase, catalytic domain"/>
    <property type="match status" value="1"/>
</dbReference>
<comment type="similarity">
    <text evidence="2 11">Belongs to the copper/topaquinone oxidase family.</text>
</comment>
<keyword evidence="4 11" id="KW-0479">Metal-binding</keyword>
<dbReference type="AlphaFoldDB" id="A0A2K1IU93"/>
<feature type="active site" description="Schiff-base intermediate with substrate; via topaquinone" evidence="9">
    <location>
        <position position="513"/>
    </location>
</feature>
<feature type="modified residue" description="2',4',5'-topaquinone" evidence="10">
    <location>
        <position position="513"/>
    </location>
</feature>
<dbReference type="Proteomes" id="UP000006727">
    <property type="component" value="Chromosome 20"/>
</dbReference>
<dbReference type="InterPro" id="IPR015802">
    <property type="entry name" value="Cu_amine_oxidase_N3"/>
</dbReference>
<keyword evidence="8" id="KW-1015">Disulfide bond</keyword>
<evidence type="ECO:0000256" key="8">
    <source>
        <dbReference type="ARBA" id="ARBA00023157"/>
    </source>
</evidence>
<dbReference type="FunFam" id="2.70.98.20:FF:000001">
    <property type="entry name" value="Amine oxidase"/>
    <property type="match status" value="1"/>
</dbReference>
<comment type="cofactor">
    <cofactor evidence="1">
        <name>Cu cation</name>
        <dbReference type="ChEBI" id="CHEBI:23378"/>
    </cofactor>
</comment>
<dbReference type="RefSeq" id="XP_024358384.1">
    <property type="nucleotide sequence ID" value="XM_024502616.2"/>
</dbReference>
<dbReference type="SUPFAM" id="SSF54416">
    <property type="entry name" value="Amine oxidase N-terminal region"/>
    <property type="match status" value="2"/>
</dbReference>
<comment type="subunit">
    <text evidence="3">Homodimer.</text>
</comment>
<gene>
    <name evidence="16" type="primary">LOC112273637</name>
    <name evidence="15" type="ORF">PHYPA_024770</name>
</gene>
<dbReference type="GO" id="GO:0009753">
    <property type="term" value="P:response to jasmonic acid"/>
    <property type="evidence" value="ECO:0000318"/>
    <property type="project" value="GO_Central"/>
</dbReference>
<evidence type="ECO:0000313" key="17">
    <source>
        <dbReference type="Proteomes" id="UP000006727"/>
    </source>
</evidence>
<dbReference type="EnsemblPlants" id="Pp3c20_5880V3.1">
    <property type="protein sequence ID" value="Pp3c20_5880V3.1"/>
    <property type="gene ID" value="Pp3c20_5880"/>
</dbReference>
<dbReference type="Gramene" id="Pp3c20_5880V3.2">
    <property type="protein sequence ID" value="Pp3c20_5880V3.2"/>
    <property type="gene ID" value="Pp3c20_5880"/>
</dbReference>
<keyword evidence="5 9" id="KW-0801">TPQ</keyword>
<keyword evidence="7 11" id="KW-0186">Copper</keyword>
<dbReference type="InterPro" id="IPR016182">
    <property type="entry name" value="Cu_amine_oxidase_N-reg"/>
</dbReference>
<dbReference type="InterPro" id="IPR015798">
    <property type="entry name" value="Cu_amine_oxidase_C"/>
</dbReference>
<evidence type="ECO:0000256" key="10">
    <source>
        <dbReference type="PIRSR" id="PIRSR600269-51"/>
    </source>
</evidence>
<dbReference type="Gene3D" id="3.10.450.40">
    <property type="match status" value="2"/>
</dbReference>
<dbReference type="PANTHER" id="PTHR10638">
    <property type="entry name" value="COPPER AMINE OXIDASE"/>
    <property type="match status" value="1"/>
</dbReference>
<dbReference type="EMBL" id="ABEU02000020">
    <property type="protein sequence ID" value="PNR32828.1"/>
    <property type="molecule type" value="Genomic_DNA"/>
</dbReference>
<dbReference type="GO" id="GO:0048038">
    <property type="term" value="F:quinone binding"/>
    <property type="evidence" value="ECO:0007669"/>
    <property type="project" value="InterPro"/>
</dbReference>
<dbReference type="NCBIfam" id="NF008559">
    <property type="entry name" value="PRK11504.1"/>
    <property type="match status" value="1"/>
</dbReference>
<evidence type="ECO:0000256" key="9">
    <source>
        <dbReference type="PIRSR" id="PIRSR600269-50"/>
    </source>
</evidence>
<dbReference type="KEGG" id="ppp:112273637"/>
<dbReference type="GeneID" id="112273637"/>
<evidence type="ECO:0000256" key="4">
    <source>
        <dbReference type="ARBA" id="ARBA00022723"/>
    </source>
</evidence>
<reference evidence="15 17" key="2">
    <citation type="journal article" date="2018" name="Plant J.">
        <title>The Physcomitrella patens chromosome-scale assembly reveals moss genome structure and evolution.</title>
        <authorList>
            <person name="Lang D."/>
            <person name="Ullrich K.K."/>
            <person name="Murat F."/>
            <person name="Fuchs J."/>
            <person name="Jenkins J."/>
            <person name="Haas F.B."/>
            <person name="Piednoel M."/>
            <person name="Gundlach H."/>
            <person name="Van Bel M."/>
            <person name="Meyberg R."/>
            <person name="Vives C."/>
            <person name="Morata J."/>
            <person name="Symeonidi A."/>
            <person name="Hiss M."/>
            <person name="Muchero W."/>
            <person name="Kamisugi Y."/>
            <person name="Saleh O."/>
            <person name="Blanc G."/>
            <person name="Decker E.L."/>
            <person name="van Gessel N."/>
            <person name="Grimwood J."/>
            <person name="Hayes R.D."/>
            <person name="Graham S.W."/>
            <person name="Gunter L.E."/>
            <person name="McDaniel S.F."/>
            <person name="Hoernstein S.N.W."/>
            <person name="Larsson A."/>
            <person name="Li F.W."/>
            <person name="Perroud P.F."/>
            <person name="Phillips J."/>
            <person name="Ranjan P."/>
            <person name="Rokshar D.S."/>
            <person name="Rothfels C.J."/>
            <person name="Schneider L."/>
            <person name="Shu S."/>
            <person name="Stevenson D.W."/>
            <person name="Thummler F."/>
            <person name="Tillich M."/>
            <person name="Villarreal Aguilar J.C."/>
            <person name="Widiez T."/>
            <person name="Wong G.K."/>
            <person name="Wymore A."/>
            <person name="Zhang Y."/>
            <person name="Zimmer A.D."/>
            <person name="Quatrano R.S."/>
            <person name="Mayer K.F.X."/>
            <person name="Goodstein D."/>
            <person name="Casacuberta J.M."/>
            <person name="Vandepoele K."/>
            <person name="Reski R."/>
            <person name="Cuming A.C."/>
            <person name="Tuskan G.A."/>
            <person name="Maumus F."/>
            <person name="Salse J."/>
            <person name="Schmutz J."/>
            <person name="Rensing S.A."/>
        </authorList>
    </citation>
    <scope>NUCLEOTIDE SEQUENCE [LARGE SCALE GENOMIC DNA]</scope>
    <source>
        <strain evidence="16 17">cv. Gransden 2004</strain>
    </source>
</reference>
<evidence type="ECO:0000256" key="11">
    <source>
        <dbReference type="RuleBase" id="RU000672"/>
    </source>
</evidence>
<accession>A0A2K1IU93</accession>
<dbReference type="GO" id="GO:0005507">
    <property type="term" value="F:copper ion binding"/>
    <property type="evidence" value="ECO:0000318"/>
    <property type="project" value="GO_Central"/>
</dbReference>
<feature type="domain" description="Copper amine oxidase N3-terminal" evidence="14">
    <location>
        <begin position="222"/>
        <end position="324"/>
    </location>
</feature>
<dbReference type="GO" id="GO:0009308">
    <property type="term" value="P:amine metabolic process"/>
    <property type="evidence" value="ECO:0000318"/>
    <property type="project" value="GO_Central"/>
</dbReference>
<evidence type="ECO:0000256" key="3">
    <source>
        <dbReference type="ARBA" id="ARBA00011738"/>
    </source>
</evidence>
<evidence type="ECO:0000313" key="16">
    <source>
        <dbReference type="EnsemblPlants" id="Pp3c20_5880V3.1"/>
    </source>
</evidence>
<dbReference type="OrthoDB" id="5379943at2759"/>
<dbReference type="Pfam" id="PF01179">
    <property type="entry name" value="Cu_amine_oxid"/>
    <property type="match status" value="1"/>
</dbReference>
<dbReference type="PaxDb" id="3218-PP1S9_129V6.1"/>
<reference evidence="15 17" key="1">
    <citation type="journal article" date="2008" name="Science">
        <title>The Physcomitrella genome reveals evolutionary insights into the conquest of land by plants.</title>
        <authorList>
            <person name="Rensing S."/>
            <person name="Lang D."/>
            <person name="Zimmer A."/>
            <person name="Terry A."/>
            <person name="Salamov A."/>
            <person name="Shapiro H."/>
            <person name="Nishiyama T."/>
            <person name="Perroud P.-F."/>
            <person name="Lindquist E."/>
            <person name="Kamisugi Y."/>
            <person name="Tanahashi T."/>
            <person name="Sakakibara K."/>
            <person name="Fujita T."/>
            <person name="Oishi K."/>
            <person name="Shin-I T."/>
            <person name="Kuroki Y."/>
            <person name="Toyoda A."/>
            <person name="Suzuki Y."/>
            <person name="Hashimoto A."/>
            <person name="Yamaguchi K."/>
            <person name="Sugano A."/>
            <person name="Kohara Y."/>
            <person name="Fujiyama A."/>
            <person name="Anterola A."/>
            <person name="Aoki S."/>
            <person name="Ashton N."/>
            <person name="Barbazuk W.B."/>
            <person name="Barker E."/>
            <person name="Bennetzen J."/>
            <person name="Bezanilla M."/>
            <person name="Blankenship R."/>
            <person name="Cho S.H."/>
            <person name="Dutcher S."/>
            <person name="Estelle M."/>
            <person name="Fawcett J.A."/>
            <person name="Gundlach H."/>
            <person name="Hanada K."/>
            <person name="Heyl A."/>
            <person name="Hicks K.A."/>
            <person name="Hugh J."/>
            <person name="Lohr M."/>
            <person name="Mayer K."/>
            <person name="Melkozernov A."/>
            <person name="Murata T."/>
            <person name="Nelson D."/>
            <person name="Pils B."/>
            <person name="Prigge M."/>
            <person name="Reiss B."/>
            <person name="Renner T."/>
            <person name="Rombauts S."/>
            <person name="Rushton P."/>
            <person name="Sanderfoot A."/>
            <person name="Schween G."/>
            <person name="Shiu S.-H."/>
            <person name="Stueber K."/>
            <person name="Theodoulou F.L."/>
            <person name="Tu H."/>
            <person name="Van de Peer Y."/>
            <person name="Verrier P.J."/>
            <person name="Waters E."/>
            <person name="Wood A."/>
            <person name="Yang L."/>
            <person name="Cove D."/>
            <person name="Cuming A."/>
            <person name="Hasebe M."/>
            <person name="Lucas S."/>
            <person name="Mishler D.B."/>
            <person name="Reski R."/>
            <person name="Grigoriev I."/>
            <person name="Quatrano R.S."/>
            <person name="Boore J.L."/>
        </authorList>
    </citation>
    <scope>NUCLEOTIDE SEQUENCE [LARGE SCALE GENOMIC DNA]</scope>
    <source>
        <strain evidence="16 17">cv. Gransden 2004</strain>
    </source>
</reference>
<reference evidence="16" key="3">
    <citation type="submission" date="2020-12" db="UniProtKB">
        <authorList>
            <consortium name="EnsemblPlants"/>
        </authorList>
    </citation>
    <scope>IDENTIFICATION</scope>
</reference>
<dbReference type="STRING" id="3218.A0A2K1IU93"/>
<proteinExistence type="inferred from homology"/>
<evidence type="ECO:0000256" key="5">
    <source>
        <dbReference type="ARBA" id="ARBA00022772"/>
    </source>
</evidence>
<feature type="active site" description="Proton acceptor" evidence="9">
    <location>
        <position position="429"/>
    </location>
</feature>
<dbReference type="EnsemblPlants" id="Pp3c20_5880V3.2">
    <property type="protein sequence ID" value="Pp3c20_5880V3.2"/>
    <property type="gene ID" value="Pp3c20_5880"/>
</dbReference>
<dbReference type="Gramene" id="Pp3c20_5880V3.1">
    <property type="protein sequence ID" value="Pp3c20_5880V3.1"/>
    <property type="gene ID" value="Pp3c20_5880"/>
</dbReference>
<dbReference type="FunCoup" id="A0A2K1IU93">
    <property type="interactions" value="1014"/>
</dbReference>
<comment type="PTM">
    <text evidence="10 11">Topaquinone (TPQ) is generated by copper-dependent autoxidation of a specific tyrosyl residue.</text>
</comment>
<dbReference type="Pfam" id="PF02728">
    <property type="entry name" value="Cu_amine_oxidN3"/>
    <property type="match status" value="1"/>
</dbReference>
<feature type="region of interest" description="Disordered" evidence="12">
    <location>
        <begin position="1"/>
        <end position="57"/>
    </location>
</feature>
<protein>
    <recommendedName>
        <fullName evidence="11">Amine oxidase</fullName>
        <ecNumber evidence="11">1.4.3.-</ecNumber>
    </recommendedName>
</protein>
<dbReference type="InterPro" id="IPR000269">
    <property type="entry name" value="Cu_amine_oxidase"/>
</dbReference>
<evidence type="ECO:0000259" key="13">
    <source>
        <dbReference type="Pfam" id="PF01179"/>
    </source>
</evidence>
<dbReference type="SUPFAM" id="SSF49998">
    <property type="entry name" value="Amine oxidase catalytic domain"/>
    <property type="match status" value="1"/>
</dbReference>
<evidence type="ECO:0000256" key="12">
    <source>
        <dbReference type="SAM" id="MobiDB-lite"/>
    </source>
</evidence>
<dbReference type="PANTHER" id="PTHR10638:SF18">
    <property type="entry name" value="AMINE OXIDASE [COPPER-CONTAINING] ZETA, PEROXISOMAL"/>
    <property type="match status" value="1"/>
</dbReference>
<comment type="cofactor">
    <cofactor evidence="11">
        <name>Cu cation</name>
        <dbReference type="ChEBI" id="CHEBI:23378"/>
    </cofactor>
    <text evidence="11">Contains 1 topaquinone per subunit.</text>
</comment>
<keyword evidence="17" id="KW-1185">Reference proteome</keyword>
<evidence type="ECO:0000313" key="15">
    <source>
        <dbReference type="EMBL" id="PNR32828.1"/>
    </source>
</evidence>
<evidence type="ECO:0000259" key="14">
    <source>
        <dbReference type="Pfam" id="PF02728"/>
    </source>
</evidence>
<feature type="compositionally biased region" description="Low complexity" evidence="12">
    <location>
        <begin position="25"/>
        <end position="41"/>
    </location>
</feature>
<dbReference type="FunFam" id="3.10.450.40:FF:000002">
    <property type="entry name" value="Amine oxidase"/>
    <property type="match status" value="1"/>
</dbReference>
<name>A0A2K1IU93_PHYPA</name>
<feature type="domain" description="Copper amine oxidase catalytic" evidence="13">
    <location>
        <begin position="351"/>
        <end position="760"/>
    </location>
</feature>
<dbReference type="EC" id="1.4.3.-" evidence="11"/>
<evidence type="ECO:0000256" key="7">
    <source>
        <dbReference type="ARBA" id="ARBA00023008"/>
    </source>
</evidence>
<evidence type="ECO:0000256" key="6">
    <source>
        <dbReference type="ARBA" id="ARBA00023002"/>
    </source>
</evidence>